<keyword evidence="1" id="KW-1133">Transmembrane helix</keyword>
<proteinExistence type="predicted"/>
<accession>A0A935THR3</accession>
<evidence type="ECO:0008006" key="4">
    <source>
        <dbReference type="Google" id="ProtNLM"/>
    </source>
</evidence>
<feature type="transmembrane region" description="Helical" evidence="1">
    <location>
        <begin position="197"/>
        <end position="216"/>
    </location>
</feature>
<keyword evidence="1" id="KW-0812">Transmembrane</keyword>
<reference evidence="2 3" key="1">
    <citation type="submission" date="2020-10" db="EMBL/GenBank/DDBJ databases">
        <title>Connecting structure to function with the recovery of over 1000 high-quality activated sludge metagenome-assembled genomes encoding full-length rRNA genes using long-read sequencing.</title>
        <authorList>
            <person name="Singleton C.M."/>
            <person name="Petriglieri F."/>
            <person name="Kristensen J.M."/>
            <person name="Kirkegaard R.H."/>
            <person name="Michaelsen T.Y."/>
            <person name="Andersen M.H."/>
            <person name="Karst S.M."/>
            <person name="Dueholm M.S."/>
            <person name="Nielsen P.H."/>
            <person name="Albertsen M."/>
        </authorList>
    </citation>
    <scope>NUCLEOTIDE SEQUENCE [LARGE SCALE GENOMIC DNA]</scope>
    <source>
        <strain evidence="2">Fred_18-Q3-R57-64_BAT3C.720</strain>
    </source>
</reference>
<evidence type="ECO:0000313" key="3">
    <source>
        <dbReference type="Proteomes" id="UP000706151"/>
    </source>
</evidence>
<dbReference type="EMBL" id="JADJOT010000013">
    <property type="protein sequence ID" value="MBK7956497.1"/>
    <property type="molecule type" value="Genomic_DNA"/>
</dbReference>
<keyword evidence="1" id="KW-0472">Membrane</keyword>
<evidence type="ECO:0000313" key="2">
    <source>
        <dbReference type="EMBL" id="MBK7956497.1"/>
    </source>
</evidence>
<gene>
    <name evidence="2" type="ORF">IPK02_22625</name>
</gene>
<protein>
    <recommendedName>
        <fullName evidence="4">Type II secretion system protein M</fullName>
    </recommendedName>
</protein>
<sequence length="380" mass="41906">MPLWRRPAAALVGMVLVWQWQQLDQQLDETTQAIALARQEIVARTPPPPAPLLLSEQQIVAINNAIGQLNTPWPAVLDGFERVVSADIALLQIEPDHRRRLVKGVAEAKNHQQMLDYLDLLGSVAPFAGAMVTRQEVNEKDPNRPIRFMFEAQLDDSAAVVAAQGDPTQESGVNKLKRTADRLRLAADLWLHRRGPWGLVLVGVIGMLLGFAVIVMPRLDAELAAEVATLNELQVRVASNQEGSGAAAAPAAASAFHYHAFRATLPASEQVLPSIKAVLDSAASHRLISTRAEYVRAHDAHAQVETLQMMVPVNGRYSDVRRWIEEILSTQAYVAVNELAFKREEISLNQVEAKVRLTIWHHPARPGEHRHRIDAGGVDP</sequence>
<name>A0A935THR3_9PROT</name>
<dbReference type="Proteomes" id="UP000706151">
    <property type="component" value="Unassembled WGS sequence"/>
</dbReference>
<dbReference type="AlphaFoldDB" id="A0A935THR3"/>
<evidence type="ECO:0000256" key="1">
    <source>
        <dbReference type="SAM" id="Phobius"/>
    </source>
</evidence>
<organism evidence="2 3">
    <name type="scientific">Candidatus Accumulibacter affinis</name>
    <dbReference type="NCBI Taxonomy" id="2954384"/>
    <lineage>
        <taxon>Bacteria</taxon>
        <taxon>Pseudomonadati</taxon>
        <taxon>Pseudomonadota</taxon>
        <taxon>Betaproteobacteria</taxon>
        <taxon>Candidatus Accumulibacter</taxon>
    </lineage>
</organism>
<comment type="caution">
    <text evidence="2">The sequence shown here is derived from an EMBL/GenBank/DDBJ whole genome shotgun (WGS) entry which is preliminary data.</text>
</comment>